<dbReference type="Gene3D" id="1.20.1310.10">
    <property type="entry name" value="Cullin Repeats"/>
    <property type="match status" value="4"/>
</dbReference>
<dbReference type="OMA" id="MFKDMTI"/>
<dbReference type="FunFam" id="3.30.230.130:FF:000011">
    <property type="entry name" value="SCF ubiquitin ligase subunit CulC, putative"/>
    <property type="match status" value="1"/>
</dbReference>
<accession>H6C986</accession>
<dbReference type="GeneID" id="20313253"/>
<dbReference type="SUPFAM" id="SSF74788">
    <property type="entry name" value="Cullin repeat-like"/>
    <property type="match status" value="1"/>
</dbReference>
<dbReference type="Pfam" id="PF26557">
    <property type="entry name" value="Cullin_AB"/>
    <property type="match status" value="1"/>
</dbReference>
<keyword evidence="9" id="KW-1185">Reference proteome</keyword>
<dbReference type="FunFam" id="1.20.1310.10:FF:000036">
    <property type="entry name" value="SCF ubiquitin ligase subunit CulC, putative"/>
    <property type="match status" value="1"/>
</dbReference>
<dbReference type="Gene3D" id="1.10.10.10">
    <property type="entry name" value="Winged helix-like DNA-binding domain superfamily/Winged helix DNA-binding domain"/>
    <property type="match status" value="1"/>
</dbReference>
<dbReference type="PROSITE" id="PS50069">
    <property type="entry name" value="CULLIN_2"/>
    <property type="match status" value="1"/>
</dbReference>
<evidence type="ECO:0000256" key="4">
    <source>
        <dbReference type="PROSITE-ProRule" id="PRU00330"/>
    </source>
</evidence>
<sequence>MLAKGRGGKIRAPRRGLTKDDVDFDSIWDTLSTAFLEIHSKNASKLSFEELFRGAYKLVLKKKQDLLYDKVVQLEESWLRDNVRPRILSLVTPAITVDALEQTAGTQSNERRTAGERFVRAVKDAFADHQLSMGMITDVLMYMDRVNSQDQRRPSIFATAMALFRTQVLRSPIGDETTSDVLSLLESVLLDMITMERNGEVIDRPLIRACCYMLEGLYESFNEDESTKLYLTSFEPQFLAASRNFYRSEGQALLAEADASTFCMHARRRLVEESERCQQTISPVTENKIKQVLEKELISTHIRDVINMEGTGVKYMLDNEKVRDLAIVFDLIARVDPKKTALKEAVQKRVIEIGSDINKTASATIGAPAQPRPTTKTGADGKPAPEKTLNQQTQAAITWVEQILELKAKFDRIWVEAFQKDAVMEKALEISFQDFINANDRSPEHLSLFLDEYLKRGGKDKTEAEVDALLDNGILLLQYLANKDLFETYYKKHMAKRLLMKKSVSREMERLMLSKMKMKIGSQFTQKLEGLIRDTELSDSLSAQYKEYVNRLGDPDPKRIDLDCRVLTTTVWPFETLFKADNEGESKAEVKYPAPVDRIRQRFQKFYLDKHTGRKLTWMPSLGDADLRATFTTGGKTRRYEINVSTYGMVILMLFNDLPSGQSLSFEQIAAETNIPKHDLIRNLQSLSLVSKWKMLKKEPMSKDIKPTDQFYFNEDFSSQFLKIKVSVVAGGANRIESNDERRATQKRADEERGHVIEAAIVRIMKSRKTLSHSQLMTETLQQLSARFQPDVNMIKKKIEALIEREYLERGPDPAKPSYNYLA</sequence>
<protein>
    <submittedName>
        <fullName evidence="8">Cullin 3</fullName>
    </submittedName>
</protein>
<keyword evidence="3" id="KW-0832">Ubl conjugation</keyword>
<dbReference type="GO" id="GO:0031625">
    <property type="term" value="F:ubiquitin protein ligase binding"/>
    <property type="evidence" value="ECO:0007669"/>
    <property type="project" value="InterPro"/>
</dbReference>
<dbReference type="FunFam" id="1.20.1310.10:FF:000061">
    <property type="entry name" value="Related to cullulin 3"/>
    <property type="match status" value="1"/>
</dbReference>
<dbReference type="SUPFAM" id="SSF46785">
    <property type="entry name" value="Winged helix' DNA-binding domain"/>
    <property type="match status" value="1"/>
</dbReference>
<evidence type="ECO:0000313" key="9">
    <source>
        <dbReference type="Proteomes" id="UP000007304"/>
    </source>
</evidence>
<gene>
    <name evidence="8" type="ORF">HMPREF1120_08614</name>
</gene>
<dbReference type="GO" id="GO:0006511">
    <property type="term" value="P:ubiquitin-dependent protein catabolic process"/>
    <property type="evidence" value="ECO:0007669"/>
    <property type="project" value="InterPro"/>
</dbReference>
<dbReference type="SMART" id="SM00182">
    <property type="entry name" value="CULLIN"/>
    <property type="match status" value="1"/>
</dbReference>
<evidence type="ECO:0000256" key="1">
    <source>
        <dbReference type="ARBA" id="ARBA00006019"/>
    </source>
</evidence>
<dbReference type="InterPro" id="IPR001373">
    <property type="entry name" value="Cullin_N"/>
</dbReference>
<reference evidence="8" key="1">
    <citation type="submission" date="2011-07" db="EMBL/GenBank/DDBJ databases">
        <title>The Genome Sequence of Exophiala (Wangiella) dermatitidis NIH/UT8656.</title>
        <authorList>
            <consortium name="The Broad Institute Genome Sequencing Platform"/>
            <person name="Cuomo C."/>
            <person name="Wang Z."/>
            <person name="Hunicke-Smith S."/>
            <person name="Szanislo P.J."/>
            <person name="Earl A."/>
            <person name="Young S.K."/>
            <person name="Zeng Q."/>
            <person name="Gargeya S."/>
            <person name="Fitzgerald M."/>
            <person name="Haas B."/>
            <person name="Abouelleil A."/>
            <person name="Alvarado L."/>
            <person name="Arachchi H.M."/>
            <person name="Berlin A."/>
            <person name="Brown A."/>
            <person name="Chapman S.B."/>
            <person name="Chen Z."/>
            <person name="Dunbar C."/>
            <person name="Freedman E."/>
            <person name="Gearin G."/>
            <person name="Gellesch M."/>
            <person name="Goldberg J."/>
            <person name="Griggs A."/>
            <person name="Gujja S."/>
            <person name="Heiman D."/>
            <person name="Howarth C."/>
            <person name="Larson L."/>
            <person name="Lui A."/>
            <person name="MacDonald P.J.P."/>
            <person name="Montmayeur A."/>
            <person name="Murphy C."/>
            <person name="Neiman D."/>
            <person name="Pearson M."/>
            <person name="Priest M."/>
            <person name="Roberts A."/>
            <person name="Saif S."/>
            <person name="Shea T."/>
            <person name="Shenoy N."/>
            <person name="Sisk P."/>
            <person name="Stolte C."/>
            <person name="Sykes S."/>
            <person name="Wortman J."/>
            <person name="Nusbaum C."/>
            <person name="Birren B."/>
        </authorList>
    </citation>
    <scope>NUCLEOTIDE SEQUENCE</scope>
    <source>
        <strain evidence="8">NIH/UT8656</strain>
    </source>
</reference>
<dbReference type="Proteomes" id="UP000007304">
    <property type="component" value="Unassembled WGS sequence"/>
</dbReference>
<dbReference type="FunFam" id="1.20.1310.10:FF:000002">
    <property type="entry name" value="cullin-3 isoform X1"/>
    <property type="match status" value="1"/>
</dbReference>
<dbReference type="InterPro" id="IPR019559">
    <property type="entry name" value="Cullin_neddylation_domain"/>
</dbReference>
<dbReference type="VEuPathDB" id="FungiDB:HMPREF1120_08614"/>
<feature type="domain" description="Cullin family profile" evidence="7">
    <location>
        <begin position="441"/>
        <end position="688"/>
    </location>
</feature>
<keyword evidence="2" id="KW-1017">Isopeptide bond</keyword>
<dbReference type="InterPro" id="IPR059120">
    <property type="entry name" value="Cullin-like_AB"/>
</dbReference>
<name>H6C986_EXODN</name>
<dbReference type="InterPro" id="IPR016158">
    <property type="entry name" value="Cullin_homology"/>
</dbReference>
<dbReference type="STRING" id="858893.H6C986"/>
<dbReference type="Pfam" id="PF10557">
    <property type="entry name" value="Cullin_Nedd8"/>
    <property type="match status" value="1"/>
</dbReference>
<evidence type="ECO:0000256" key="3">
    <source>
        <dbReference type="ARBA" id="ARBA00022843"/>
    </source>
</evidence>
<dbReference type="InParanoid" id="H6C986"/>
<evidence type="ECO:0000313" key="8">
    <source>
        <dbReference type="EMBL" id="EHY60663.1"/>
    </source>
</evidence>
<comment type="similarity">
    <text evidence="1 4 5">Belongs to the cullin family.</text>
</comment>
<organism evidence="8 9">
    <name type="scientific">Exophiala dermatitidis (strain ATCC 34100 / CBS 525.76 / NIH/UT8656)</name>
    <name type="common">Black yeast</name>
    <name type="synonym">Wangiella dermatitidis</name>
    <dbReference type="NCBI Taxonomy" id="858893"/>
    <lineage>
        <taxon>Eukaryota</taxon>
        <taxon>Fungi</taxon>
        <taxon>Dikarya</taxon>
        <taxon>Ascomycota</taxon>
        <taxon>Pezizomycotina</taxon>
        <taxon>Eurotiomycetes</taxon>
        <taxon>Chaetothyriomycetidae</taxon>
        <taxon>Chaetothyriales</taxon>
        <taxon>Herpotrichiellaceae</taxon>
        <taxon>Exophiala</taxon>
    </lineage>
</organism>
<evidence type="ECO:0000259" key="7">
    <source>
        <dbReference type="PROSITE" id="PS50069"/>
    </source>
</evidence>
<dbReference type="InterPro" id="IPR036317">
    <property type="entry name" value="Cullin_homology_sf"/>
</dbReference>
<dbReference type="Gene3D" id="3.30.230.130">
    <property type="entry name" value="Cullin, Chain C, Domain 2"/>
    <property type="match status" value="1"/>
</dbReference>
<dbReference type="InterPro" id="IPR045093">
    <property type="entry name" value="Cullin"/>
</dbReference>
<dbReference type="Pfam" id="PF00888">
    <property type="entry name" value="Cullin"/>
    <property type="match status" value="1"/>
</dbReference>
<dbReference type="InterPro" id="IPR036390">
    <property type="entry name" value="WH_DNA-bd_sf"/>
</dbReference>
<feature type="region of interest" description="Disordered" evidence="6">
    <location>
        <begin position="362"/>
        <end position="388"/>
    </location>
</feature>
<proteinExistence type="inferred from homology"/>
<dbReference type="FunFam" id="1.20.1310.10:FF:000001">
    <property type="entry name" value="Cullin 3"/>
    <property type="match status" value="1"/>
</dbReference>
<evidence type="ECO:0000256" key="2">
    <source>
        <dbReference type="ARBA" id="ARBA00022499"/>
    </source>
</evidence>
<evidence type="ECO:0000256" key="5">
    <source>
        <dbReference type="RuleBase" id="RU003829"/>
    </source>
</evidence>
<dbReference type="FunFam" id="1.10.10.10:FF:000014">
    <property type="entry name" value="Cullin 1"/>
    <property type="match status" value="1"/>
</dbReference>
<dbReference type="PANTHER" id="PTHR11932">
    <property type="entry name" value="CULLIN"/>
    <property type="match status" value="1"/>
</dbReference>
<dbReference type="eggNOG" id="KOG2166">
    <property type="taxonomic scope" value="Eukaryota"/>
</dbReference>
<dbReference type="InterPro" id="IPR016159">
    <property type="entry name" value="Cullin_repeat-like_dom_sf"/>
</dbReference>
<dbReference type="InterPro" id="IPR036388">
    <property type="entry name" value="WH-like_DNA-bd_sf"/>
</dbReference>
<dbReference type="OrthoDB" id="27073at2759"/>
<dbReference type="AlphaFoldDB" id="H6C986"/>
<dbReference type="HOGENOM" id="CLU_004747_7_1_1"/>
<dbReference type="FunCoup" id="H6C986">
    <property type="interactions" value="790"/>
</dbReference>
<dbReference type="RefSeq" id="XP_009161124.1">
    <property type="nucleotide sequence ID" value="XM_009162876.1"/>
</dbReference>
<dbReference type="SUPFAM" id="SSF75632">
    <property type="entry name" value="Cullin homology domain"/>
    <property type="match status" value="1"/>
</dbReference>
<dbReference type="EMBL" id="JH226136">
    <property type="protein sequence ID" value="EHY60663.1"/>
    <property type="molecule type" value="Genomic_DNA"/>
</dbReference>
<dbReference type="SMART" id="SM00884">
    <property type="entry name" value="Cullin_Nedd8"/>
    <property type="match status" value="1"/>
</dbReference>
<evidence type="ECO:0000256" key="6">
    <source>
        <dbReference type="SAM" id="MobiDB-lite"/>
    </source>
</evidence>